<dbReference type="EMBL" id="FLOC01000003">
    <property type="protein sequence ID" value="SBS27258.1"/>
    <property type="molecule type" value="Genomic_DNA"/>
</dbReference>
<dbReference type="Proteomes" id="UP000092627">
    <property type="component" value="Unassembled WGS sequence"/>
</dbReference>
<accession>A0A1A8T4S1</accession>
<evidence type="ECO:0000313" key="2">
    <source>
        <dbReference type="Proteomes" id="UP000092627"/>
    </source>
</evidence>
<protein>
    <submittedName>
        <fullName evidence="1">Uncharacterized protein</fullName>
    </submittedName>
</protein>
<proteinExistence type="predicted"/>
<name>A0A1A8T4S1_9GAMM</name>
<sequence>MGDIVDIRQYLSTLSDNAELEQALMKSLDALPLTLSEEEKHEVYLYANELWTDIRNMETASKYTFTLEVACTDEQRERINTQINDCMHFLIDPRTKMINNLVAELIICKIREIQSRKLFTD</sequence>
<evidence type="ECO:0000313" key="1">
    <source>
        <dbReference type="EMBL" id="SBS27258.1"/>
    </source>
</evidence>
<keyword evidence="2" id="KW-1185">Reference proteome</keyword>
<dbReference type="STRING" id="295068.MAQ5080_00759"/>
<gene>
    <name evidence="1" type="ORF">MAQ5080_00759</name>
</gene>
<dbReference type="RefSeq" id="WP_067207408.1">
    <property type="nucleotide sequence ID" value="NZ_FLOC01000003.1"/>
</dbReference>
<dbReference type="AlphaFoldDB" id="A0A1A8T4S1"/>
<reference evidence="1 2" key="1">
    <citation type="submission" date="2016-06" db="EMBL/GenBank/DDBJ databases">
        <authorList>
            <person name="Kjaerup R.B."/>
            <person name="Dalgaard T.S."/>
            <person name="Juul-Madsen H.R."/>
        </authorList>
    </citation>
    <scope>NUCLEOTIDE SEQUENCE [LARGE SCALE GENOMIC DNA]</scope>
    <source>
        <strain evidence="1 2">CECT 5080</strain>
    </source>
</reference>
<organism evidence="1 2">
    <name type="scientific">Marinomonas aquimarina</name>
    <dbReference type="NCBI Taxonomy" id="295068"/>
    <lineage>
        <taxon>Bacteria</taxon>
        <taxon>Pseudomonadati</taxon>
        <taxon>Pseudomonadota</taxon>
        <taxon>Gammaproteobacteria</taxon>
        <taxon>Oceanospirillales</taxon>
        <taxon>Oceanospirillaceae</taxon>
        <taxon>Marinomonas</taxon>
    </lineage>
</organism>
<dbReference type="OrthoDB" id="9923354at2"/>